<dbReference type="Pfam" id="PF00892">
    <property type="entry name" value="EamA"/>
    <property type="match status" value="2"/>
</dbReference>
<dbReference type="RefSeq" id="WP_118933765.1">
    <property type="nucleotide sequence ID" value="NZ_CP061008.1"/>
</dbReference>
<gene>
    <name evidence="8" type="ORF">DY367_23590</name>
</gene>
<keyword evidence="2" id="KW-1003">Cell membrane</keyword>
<feature type="transmembrane region" description="Helical" evidence="6">
    <location>
        <begin position="130"/>
        <end position="149"/>
    </location>
</feature>
<feature type="transmembrane region" description="Helical" evidence="6">
    <location>
        <begin position="196"/>
        <end position="214"/>
    </location>
</feature>
<evidence type="ECO:0000256" key="1">
    <source>
        <dbReference type="ARBA" id="ARBA00004651"/>
    </source>
</evidence>
<comment type="caution">
    <text evidence="8">The sequence shown here is derived from an EMBL/GenBank/DDBJ whole genome shotgun (WGS) entry which is preliminary data.</text>
</comment>
<evidence type="ECO:0000256" key="6">
    <source>
        <dbReference type="SAM" id="Phobius"/>
    </source>
</evidence>
<feature type="transmembrane region" description="Helical" evidence="6">
    <location>
        <begin position="104"/>
        <end position="123"/>
    </location>
</feature>
<feature type="transmembrane region" description="Helical" evidence="6">
    <location>
        <begin position="74"/>
        <end position="98"/>
    </location>
</feature>
<name>A0A424W7Q0_ALCXX</name>
<keyword evidence="4 6" id="KW-1133">Transmembrane helix</keyword>
<evidence type="ECO:0000256" key="5">
    <source>
        <dbReference type="ARBA" id="ARBA00023136"/>
    </source>
</evidence>
<evidence type="ECO:0000313" key="9">
    <source>
        <dbReference type="Proteomes" id="UP000285324"/>
    </source>
</evidence>
<protein>
    <submittedName>
        <fullName evidence="8">DMT family transporter</fullName>
    </submittedName>
</protein>
<reference evidence="8 9" key="1">
    <citation type="submission" date="2018-08" db="EMBL/GenBank/DDBJ databases">
        <title>Achromobacter xylosoxidans Genome sequencing and assembly.</title>
        <authorList>
            <person name="Wang R."/>
            <person name="Rensing C."/>
            <person name="Li Y."/>
        </authorList>
    </citation>
    <scope>NUCLEOTIDE SEQUENCE [LARGE SCALE GENOMIC DNA]</scope>
    <source>
        <strain evidence="8 9">GD003A</strain>
    </source>
</reference>
<dbReference type="SUPFAM" id="SSF103481">
    <property type="entry name" value="Multidrug resistance efflux transporter EmrE"/>
    <property type="match status" value="2"/>
</dbReference>
<dbReference type="OrthoDB" id="184388at2"/>
<evidence type="ECO:0000313" key="8">
    <source>
        <dbReference type="EMBL" id="RPJ89314.1"/>
    </source>
</evidence>
<dbReference type="GO" id="GO:0005886">
    <property type="term" value="C:plasma membrane"/>
    <property type="evidence" value="ECO:0007669"/>
    <property type="project" value="UniProtKB-SubCell"/>
</dbReference>
<evidence type="ECO:0000256" key="2">
    <source>
        <dbReference type="ARBA" id="ARBA00022475"/>
    </source>
</evidence>
<dbReference type="InterPro" id="IPR037185">
    <property type="entry name" value="EmrE-like"/>
</dbReference>
<feature type="transmembrane region" description="Helical" evidence="6">
    <location>
        <begin position="43"/>
        <end position="62"/>
    </location>
</feature>
<feature type="transmembrane region" description="Helical" evidence="6">
    <location>
        <begin position="161"/>
        <end position="184"/>
    </location>
</feature>
<sequence length="312" mass="33066">MSAAKPLRQPLDGLATGAMLLLCVCWGFQQIAIKLVAADVSPIMQIGLRSTFAALVLAVAVWRREGLRAVMDGTALPGLIVGLLFAGEFLFVAQGLVYTTASHMSVFLYTAPIFAALGLHWLLPEERLKPLQWVGVAIAFCGIAVAFLGKGQPAGSDAAPNMLLGDAMGLLAGLFWGATTVAIRKTSLSEAAPAKTLFYQMAVAAITLLAYAAATGNAGFRYTQAAVLSVAFQSVVVALSSYLAWFWLLRRYLASRLSVLSFMTPLFGVSFGVLILDEPLDAGFVLGALLVLAGITLVSGAELLREKLRRAR</sequence>
<accession>A0A424W7Q0</accession>
<feature type="transmembrane region" description="Helical" evidence="6">
    <location>
        <begin position="226"/>
        <end position="245"/>
    </location>
</feature>
<dbReference type="Proteomes" id="UP000285324">
    <property type="component" value="Unassembled WGS sequence"/>
</dbReference>
<feature type="domain" description="EamA" evidence="7">
    <location>
        <begin position="18"/>
        <end position="147"/>
    </location>
</feature>
<evidence type="ECO:0000256" key="3">
    <source>
        <dbReference type="ARBA" id="ARBA00022692"/>
    </source>
</evidence>
<dbReference type="InterPro" id="IPR050638">
    <property type="entry name" value="AA-Vitamin_Transporters"/>
</dbReference>
<evidence type="ECO:0000259" key="7">
    <source>
        <dbReference type="Pfam" id="PF00892"/>
    </source>
</evidence>
<comment type="subcellular location">
    <subcellularLocation>
        <location evidence="1">Cell membrane</location>
        <topology evidence="1">Multi-pass membrane protein</topology>
    </subcellularLocation>
</comment>
<feature type="transmembrane region" description="Helical" evidence="6">
    <location>
        <begin position="257"/>
        <end position="276"/>
    </location>
</feature>
<keyword evidence="5 6" id="KW-0472">Membrane</keyword>
<dbReference type="InterPro" id="IPR000620">
    <property type="entry name" value="EamA_dom"/>
</dbReference>
<dbReference type="EMBL" id="QVXO01000044">
    <property type="protein sequence ID" value="RPJ89314.1"/>
    <property type="molecule type" value="Genomic_DNA"/>
</dbReference>
<feature type="domain" description="EamA" evidence="7">
    <location>
        <begin position="164"/>
        <end position="299"/>
    </location>
</feature>
<keyword evidence="3 6" id="KW-0812">Transmembrane</keyword>
<dbReference type="AlphaFoldDB" id="A0A424W7Q0"/>
<feature type="transmembrane region" description="Helical" evidence="6">
    <location>
        <begin position="282"/>
        <end position="304"/>
    </location>
</feature>
<dbReference type="PANTHER" id="PTHR32322:SF18">
    <property type="entry name" value="S-ADENOSYLMETHIONINE_S-ADENOSYLHOMOCYSTEINE TRANSPORTER"/>
    <property type="match status" value="1"/>
</dbReference>
<proteinExistence type="predicted"/>
<organism evidence="8 9">
    <name type="scientific">Alcaligenes xylosoxydans xylosoxydans</name>
    <name type="common">Achromobacter xylosoxidans</name>
    <dbReference type="NCBI Taxonomy" id="85698"/>
    <lineage>
        <taxon>Bacteria</taxon>
        <taxon>Pseudomonadati</taxon>
        <taxon>Pseudomonadota</taxon>
        <taxon>Betaproteobacteria</taxon>
        <taxon>Burkholderiales</taxon>
        <taxon>Alcaligenaceae</taxon>
        <taxon>Achromobacter</taxon>
    </lineage>
</organism>
<evidence type="ECO:0000256" key="4">
    <source>
        <dbReference type="ARBA" id="ARBA00022989"/>
    </source>
</evidence>
<dbReference type="PANTHER" id="PTHR32322">
    <property type="entry name" value="INNER MEMBRANE TRANSPORTER"/>
    <property type="match status" value="1"/>
</dbReference>